<sequence length="42" mass="5076">MKIRQEFALEKIKDAVEKDLRILCRMKENNSQKMLSNLRLLK</sequence>
<keyword evidence="2" id="KW-1185">Reference proteome</keyword>
<name>A0A4Q9KPZ4_9MICR</name>
<evidence type="ECO:0000313" key="2">
    <source>
        <dbReference type="Proteomes" id="UP000291404"/>
    </source>
</evidence>
<gene>
    <name evidence="1" type="ORF">CWI36_3542p0010</name>
</gene>
<evidence type="ECO:0000313" key="1">
    <source>
        <dbReference type="EMBL" id="TBT96584.1"/>
    </source>
</evidence>
<comment type="caution">
    <text evidence="1">The sequence shown here is derived from an EMBL/GenBank/DDBJ whole genome shotgun (WGS) entry which is preliminary data.</text>
</comment>
<dbReference type="VEuPathDB" id="MicrosporidiaDB:CWI36_3542p0010"/>
<feature type="non-terminal residue" evidence="1">
    <location>
        <position position="42"/>
    </location>
</feature>
<protein>
    <submittedName>
        <fullName evidence="1">Uncharacterized protein</fullName>
    </submittedName>
</protein>
<accession>A0A4Q9KPZ4</accession>
<reference evidence="1 2" key="1">
    <citation type="submission" date="2017-12" db="EMBL/GenBank/DDBJ databases">
        <authorList>
            <person name="Pombert J.-F."/>
            <person name="Haag K.L."/>
            <person name="Ebert D."/>
        </authorList>
    </citation>
    <scope>NUCLEOTIDE SEQUENCE [LARGE SCALE GENOMIC DNA]</scope>
    <source>
        <strain evidence="1">BE-OM-2</strain>
    </source>
</reference>
<dbReference type="AlphaFoldDB" id="A0A4Q9KPZ4"/>
<dbReference type="EMBL" id="PITI01003542">
    <property type="protein sequence ID" value="TBT96584.1"/>
    <property type="molecule type" value="Genomic_DNA"/>
</dbReference>
<proteinExistence type="predicted"/>
<dbReference type="Proteomes" id="UP000291404">
    <property type="component" value="Unassembled WGS sequence"/>
</dbReference>
<organism evidence="1 2">
    <name type="scientific">Hamiltosporidium magnivora</name>
    <dbReference type="NCBI Taxonomy" id="148818"/>
    <lineage>
        <taxon>Eukaryota</taxon>
        <taxon>Fungi</taxon>
        <taxon>Fungi incertae sedis</taxon>
        <taxon>Microsporidia</taxon>
        <taxon>Dubosqiidae</taxon>
        <taxon>Hamiltosporidium</taxon>
    </lineage>
</organism>